<comment type="caution">
    <text evidence="4">The sequence shown here is derived from an EMBL/GenBank/DDBJ whole genome shotgun (WGS) entry which is preliminary data.</text>
</comment>
<dbReference type="AlphaFoldDB" id="A0A2R5F333"/>
<dbReference type="Pfam" id="PF20769">
    <property type="entry name" value="YPEB_N"/>
    <property type="match status" value="1"/>
</dbReference>
<keyword evidence="1" id="KW-0812">Transmembrane</keyword>
<dbReference type="EMBL" id="BDQX01000458">
    <property type="protein sequence ID" value="GBG12058.1"/>
    <property type="molecule type" value="Genomic_DNA"/>
</dbReference>
<dbReference type="Pfam" id="PF14620">
    <property type="entry name" value="YPEB_PepSY1-2"/>
    <property type="match status" value="1"/>
</dbReference>
<gene>
    <name evidence="4" type="ORF">PAT3040_06919</name>
</gene>
<feature type="domain" description="Sporulation protein YpeB N-terminal" evidence="3">
    <location>
        <begin position="30"/>
        <end position="167"/>
    </location>
</feature>
<accession>A0A2R5F333</accession>
<dbReference type="RefSeq" id="WP_108996190.1">
    <property type="nucleotide sequence ID" value="NZ_BDQX01000458.1"/>
</dbReference>
<dbReference type="InterPro" id="IPR014239">
    <property type="entry name" value="YpeB_PepSY1-2"/>
</dbReference>
<evidence type="ECO:0000313" key="4">
    <source>
        <dbReference type="EMBL" id="GBG12058.1"/>
    </source>
</evidence>
<evidence type="ECO:0000259" key="2">
    <source>
        <dbReference type="Pfam" id="PF14620"/>
    </source>
</evidence>
<keyword evidence="5" id="KW-1185">Reference proteome</keyword>
<organism evidence="4 5">
    <name type="scientific">Paenibacillus agaridevorans</name>
    <dbReference type="NCBI Taxonomy" id="171404"/>
    <lineage>
        <taxon>Bacteria</taxon>
        <taxon>Bacillati</taxon>
        <taxon>Bacillota</taxon>
        <taxon>Bacilli</taxon>
        <taxon>Bacillales</taxon>
        <taxon>Paenibacillaceae</taxon>
        <taxon>Paenibacillus</taxon>
    </lineage>
</organism>
<protein>
    <submittedName>
        <fullName evidence="4">Germination protein YpeB</fullName>
    </submittedName>
</protein>
<evidence type="ECO:0000313" key="5">
    <source>
        <dbReference type="Proteomes" id="UP000245202"/>
    </source>
</evidence>
<evidence type="ECO:0000256" key="1">
    <source>
        <dbReference type="SAM" id="Phobius"/>
    </source>
</evidence>
<dbReference type="Proteomes" id="UP000245202">
    <property type="component" value="Unassembled WGS sequence"/>
</dbReference>
<dbReference type="InterPro" id="IPR048402">
    <property type="entry name" value="YpeB_N"/>
</dbReference>
<sequence length="451" mass="50933">MYRRLSSIMFPFVTILLIGAVYWGYQEHQEKNSILIKAENQYQRAFHNLAFHMDKLHEQLGNTLAVNSTSMGYHRKGLINAWRLTSQAQNEISQLPLSYLPFTEAEDFLSHISNFAYKTAVRDLTKNPLTDEEFKTLKALYDKSNEISKDLDHMQADVLTNNLRWMDVEVAIAADQGSGANVIVDGLRSMNEKVGAYPELNWGPSVSHMYEKRTIKMLGGEFVKPEDVKRKAAKFMKVDEASVEVSENGQGSEYASFSAVANFDDAGKKVQMDFTQKGGQLLWLMKNRELGAKAINFEQAKASADKFLDEFGFKGMKAVSYDMYGNSGSFTYVGVQNGVLIYPEKVTVKVALDNGETMGLQANDYVYEHHTRELPSPIMTKEEARKAINPNLKVKSEQLALIENEMGEEVLCYEYTGAINGSMYKIYINALNGIEETIEQMTMEDEKTTKS</sequence>
<reference evidence="4 5" key="1">
    <citation type="submission" date="2017-08" db="EMBL/GenBank/DDBJ databases">
        <title>Substantial Increase in Enzyme Production by Combined Drug-Resistance Mutations in Paenibacillus agaridevorans.</title>
        <authorList>
            <person name="Tanaka Y."/>
            <person name="Funane K."/>
            <person name="Hosaka T."/>
            <person name="Shiwa Y."/>
            <person name="Fujita N."/>
            <person name="Miyazaki T."/>
            <person name="Yoshikawa H."/>
            <person name="Murakami K."/>
            <person name="Kasahara K."/>
            <person name="Inaoka T."/>
            <person name="Hiraga Y."/>
            <person name="Ochi K."/>
        </authorList>
    </citation>
    <scope>NUCLEOTIDE SEQUENCE [LARGE SCALE GENOMIC DNA]</scope>
    <source>
        <strain evidence="4 5">T-3040</strain>
    </source>
</reference>
<keyword evidence="1" id="KW-0472">Membrane</keyword>
<feature type="domain" description="Sporulation protein YpeB PepSY1 and PepSY2" evidence="2">
    <location>
        <begin position="185"/>
        <end position="375"/>
    </location>
</feature>
<evidence type="ECO:0000259" key="3">
    <source>
        <dbReference type="Pfam" id="PF20769"/>
    </source>
</evidence>
<dbReference type="NCBIfam" id="TIGR02889">
    <property type="entry name" value="spore_YpeB"/>
    <property type="match status" value="1"/>
</dbReference>
<keyword evidence="1" id="KW-1133">Transmembrane helix</keyword>
<proteinExistence type="predicted"/>
<name>A0A2R5F333_9BACL</name>
<dbReference type="GO" id="GO:0009847">
    <property type="term" value="P:spore germination"/>
    <property type="evidence" value="ECO:0007669"/>
    <property type="project" value="InterPro"/>
</dbReference>
<feature type="transmembrane region" description="Helical" evidence="1">
    <location>
        <begin position="7"/>
        <end position="25"/>
    </location>
</feature>